<feature type="non-terminal residue" evidence="1">
    <location>
        <position position="1"/>
    </location>
</feature>
<evidence type="ECO:0000313" key="1">
    <source>
        <dbReference type="EMBL" id="MBM3276361.1"/>
    </source>
</evidence>
<dbReference type="Proteomes" id="UP000703893">
    <property type="component" value="Unassembled WGS sequence"/>
</dbReference>
<comment type="caution">
    <text evidence="1">The sequence shown here is derived from an EMBL/GenBank/DDBJ whole genome shotgun (WGS) entry which is preliminary data.</text>
</comment>
<sequence length="90" mass="9873">NGVNVHFDAKIVQAFLKFIVPYPVNARVELSNGQIGRVLKVNRKNLLAPVVLVDGLGEVDLAKNPDITITTIHKLPTQHPTLFTAPPKQI</sequence>
<accession>A0A937XA34</accession>
<reference evidence="1 2" key="1">
    <citation type="submission" date="2019-03" db="EMBL/GenBank/DDBJ databases">
        <title>Lake Tanganyika Metagenome-Assembled Genomes (MAGs).</title>
        <authorList>
            <person name="Tran P."/>
        </authorList>
    </citation>
    <scope>NUCLEOTIDE SEQUENCE [LARGE SCALE GENOMIC DNA]</scope>
    <source>
        <strain evidence="1">K_DeepCast_65m_m2_236</strain>
    </source>
</reference>
<dbReference type="AlphaFoldDB" id="A0A937XA34"/>
<protein>
    <submittedName>
        <fullName evidence="1">Uncharacterized protein</fullName>
    </submittedName>
</protein>
<dbReference type="EMBL" id="VGJX01000989">
    <property type="protein sequence ID" value="MBM3276361.1"/>
    <property type="molecule type" value="Genomic_DNA"/>
</dbReference>
<organism evidence="1 2">
    <name type="scientific">Candidatus Tanganyikabacteria bacterium</name>
    <dbReference type="NCBI Taxonomy" id="2961651"/>
    <lineage>
        <taxon>Bacteria</taxon>
        <taxon>Bacillati</taxon>
        <taxon>Candidatus Sericytochromatia</taxon>
        <taxon>Candidatus Tanganyikabacteria</taxon>
    </lineage>
</organism>
<name>A0A937XA34_9BACT</name>
<evidence type="ECO:0000313" key="2">
    <source>
        <dbReference type="Proteomes" id="UP000703893"/>
    </source>
</evidence>
<proteinExistence type="predicted"/>
<gene>
    <name evidence="1" type="ORF">FJZ00_14500</name>
</gene>